<evidence type="ECO:0000256" key="6">
    <source>
        <dbReference type="SAM" id="Phobius"/>
    </source>
</evidence>
<sequence>MSFTATQICIQEGAKKAWMYAIGVAIVEMIYLRFALTGMDWVIQHRNWFIALGWITVLLFLVLGVLAFISARKQSKEERSVILDNKLHRFLLGLTMSALNPVQIPFWFLWTSTMIQTEVLPVTATAFHVFTIGAGVGTIGGLALYIHGGNWLVKKNNTSNKTLNKIMGVIFIITALIQLYRMLYKPWI</sequence>
<evidence type="ECO:0000256" key="1">
    <source>
        <dbReference type="ARBA" id="ARBA00004651"/>
    </source>
</evidence>
<dbReference type="GO" id="GO:0005886">
    <property type="term" value="C:plasma membrane"/>
    <property type="evidence" value="ECO:0007669"/>
    <property type="project" value="UniProtKB-SubCell"/>
</dbReference>
<feature type="transmembrane region" description="Helical" evidence="6">
    <location>
        <begin position="90"/>
        <end position="110"/>
    </location>
</feature>
<proteinExistence type="predicted"/>
<comment type="subcellular location">
    <subcellularLocation>
        <location evidence="1">Cell membrane</location>
        <topology evidence="1">Multi-pass membrane protein</topology>
    </subcellularLocation>
</comment>
<dbReference type="GO" id="GO:0006865">
    <property type="term" value="P:amino acid transport"/>
    <property type="evidence" value="ECO:0007669"/>
    <property type="project" value="InterPro"/>
</dbReference>
<name>A0AAT9GFL1_9BACT</name>
<gene>
    <name evidence="7" type="ORF">KACHI17_02530</name>
</gene>
<evidence type="ECO:0000256" key="3">
    <source>
        <dbReference type="ARBA" id="ARBA00022692"/>
    </source>
</evidence>
<dbReference type="AlphaFoldDB" id="A0AAT9GFL1"/>
<protein>
    <recommendedName>
        <fullName evidence="8">Lysine transporter LysE</fullName>
    </recommendedName>
</protein>
<dbReference type="InterPro" id="IPR001123">
    <property type="entry name" value="LeuE-type"/>
</dbReference>
<dbReference type="Pfam" id="PF01810">
    <property type="entry name" value="LysE"/>
    <property type="match status" value="1"/>
</dbReference>
<feature type="transmembrane region" description="Helical" evidence="6">
    <location>
        <begin position="166"/>
        <end position="184"/>
    </location>
</feature>
<evidence type="ECO:0000256" key="2">
    <source>
        <dbReference type="ARBA" id="ARBA00022475"/>
    </source>
</evidence>
<evidence type="ECO:0000256" key="4">
    <source>
        <dbReference type="ARBA" id="ARBA00022989"/>
    </source>
</evidence>
<evidence type="ECO:0000313" key="7">
    <source>
        <dbReference type="EMBL" id="BFG69372.1"/>
    </source>
</evidence>
<evidence type="ECO:0008006" key="8">
    <source>
        <dbReference type="Google" id="ProtNLM"/>
    </source>
</evidence>
<accession>A0AAT9GFL1</accession>
<dbReference type="EMBL" id="AP029612">
    <property type="protein sequence ID" value="BFG69372.1"/>
    <property type="molecule type" value="Genomic_DNA"/>
</dbReference>
<keyword evidence="5 6" id="KW-0472">Membrane</keyword>
<feature type="transmembrane region" description="Helical" evidence="6">
    <location>
        <begin position="48"/>
        <end position="69"/>
    </location>
</feature>
<organism evidence="7">
    <name type="scientific">Sediminibacterium sp. KACHI17</name>
    <dbReference type="NCBI Taxonomy" id="1751071"/>
    <lineage>
        <taxon>Bacteria</taxon>
        <taxon>Pseudomonadati</taxon>
        <taxon>Bacteroidota</taxon>
        <taxon>Chitinophagia</taxon>
        <taxon>Chitinophagales</taxon>
        <taxon>Chitinophagaceae</taxon>
        <taxon>Sediminibacterium</taxon>
    </lineage>
</organism>
<keyword evidence="2" id="KW-1003">Cell membrane</keyword>
<feature type="transmembrane region" description="Helical" evidence="6">
    <location>
        <begin position="122"/>
        <end position="146"/>
    </location>
</feature>
<feature type="transmembrane region" description="Helical" evidence="6">
    <location>
        <begin position="17"/>
        <end position="36"/>
    </location>
</feature>
<keyword evidence="4 6" id="KW-1133">Transmembrane helix</keyword>
<reference evidence="7" key="1">
    <citation type="submission" date="2024-02" db="EMBL/GenBank/DDBJ databases">
        <title>Sediminibacterium planktonica sp. nov. and Sediminibacterium longus sp. nov., isolated from surface lake and river water.</title>
        <authorList>
            <person name="Watanabe K."/>
            <person name="Takemine S."/>
            <person name="Ishii Y."/>
            <person name="Ogata Y."/>
            <person name="Shindo C."/>
            <person name="Suda W."/>
        </authorList>
    </citation>
    <scope>NUCLEOTIDE SEQUENCE</scope>
    <source>
        <strain evidence="7">KACHI17</strain>
    </source>
</reference>
<evidence type="ECO:0000256" key="5">
    <source>
        <dbReference type="ARBA" id="ARBA00023136"/>
    </source>
</evidence>
<keyword evidence="3 6" id="KW-0812">Transmembrane</keyword>